<sequence length="537" mass="62174">MYRKKDIGIILIGVIFIAIFITLGNESYAKEKAKIPDAQILVIYSDEADNSTISQVKDIVEILTYQSFKVSFAKASDCMGELKRYSYILCYNLDSYPTSILEELNQLELKSKMAAKKNQSKYKVLFIGNDFLKEYLGYTKRDSNYISENKSVGKLTYEFSNNVKKEGLVRETSFSFLRKPSDYTNGKIVVGNTTGYFAASSGFITHIPVANLNNKIVRAAFTKEVAKWKWPYKGDPHPYAQYMVINEVYPFQDPEKLLKIIKLMIQEEEPFVISVMPIYSNGDYPAMQQFAEVLRYAQANGGAIIMHSPLNQMTTFNKSLMLDKITTAFQIYMNQGVYPVALEVPHNWIFNTDTIEILKHFRTIFTTNEDDEQLNESINMNTNRVYKDGHQWVSPVTTLDDLGTSYTKVSSTAVYINMLEDMDTITNKIEACQSSFVPLKSLWDIEQSFWTNKDLMEYKNHIMMVNGKKVKIQYEKSEGKKDFQYNRNMLRRFSKDLSLENRKLIIAVIIVSLLFVSFIIIARYYNRQKYFLHKNKD</sequence>
<gene>
    <name evidence="2" type="ORF">bsdtb5_12340</name>
</gene>
<dbReference type="KEGG" id="ahb:bsdtb5_12340"/>
<protein>
    <recommendedName>
        <fullName evidence="4">DUF2334 domain-containing protein</fullName>
    </recommendedName>
</protein>
<evidence type="ECO:0008006" key="4">
    <source>
        <dbReference type="Google" id="ProtNLM"/>
    </source>
</evidence>
<evidence type="ECO:0000313" key="3">
    <source>
        <dbReference type="Proteomes" id="UP000595897"/>
    </source>
</evidence>
<reference evidence="2 3" key="1">
    <citation type="submission" date="2020-11" db="EMBL/GenBank/DDBJ databases">
        <title>Draft genome sequencing of a Lachnospiraceae strain isolated from anoxic soil subjected to BSD treatment.</title>
        <authorList>
            <person name="Uek A."/>
            <person name="Tonouchi A."/>
        </authorList>
    </citation>
    <scope>NUCLEOTIDE SEQUENCE [LARGE SCALE GENOMIC DNA]</scope>
    <source>
        <strain evidence="2 3">TB5</strain>
    </source>
</reference>
<evidence type="ECO:0000256" key="1">
    <source>
        <dbReference type="SAM" id="Phobius"/>
    </source>
</evidence>
<dbReference type="AlphaFoldDB" id="A0A7R7EJM8"/>
<proteinExistence type="predicted"/>
<feature type="transmembrane region" description="Helical" evidence="1">
    <location>
        <begin position="504"/>
        <end position="525"/>
    </location>
</feature>
<organism evidence="2 3">
    <name type="scientific">Anaeromicropila herbilytica</name>
    <dbReference type="NCBI Taxonomy" id="2785025"/>
    <lineage>
        <taxon>Bacteria</taxon>
        <taxon>Bacillati</taxon>
        <taxon>Bacillota</taxon>
        <taxon>Clostridia</taxon>
        <taxon>Lachnospirales</taxon>
        <taxon>Lachnospiraceae</taxon>
        <taxon>Anaeromicropila</taxon>
    </lineage>
</organism>
<evidence type="ECO:0000313" key="2">
    <source>
        <dbReference type="EMBL" id="BCN29939.1"/>
    </source>
</evidence>
<dbReference type="EMBL" id="AP024169">
    <property type="protein sequence ID" value="BCN29939.1"/>
    <property type="molecule type" value="Genomic_DNA"/>
</dbReference>
<dbReference type="Pfam" id="PF10096">
    <property type="entry name" value="DUF2334"/>
    <property type="match status" value="1"/>
</dbReference>
<dbReference type="InterPro" id="IPR018763">
    <property type="entry name" value="DUF2334"/>
</dbReference>
<keyword evidence="1" id="KW-1133">Transmembrane helix</keyword>
<keyword evidence="3" id="KW-1185">Reference proteome</keyword>
<feature type="transmembrane region" description="Helical" evidence="1">
    <location>
        <begin position="7"/>
        <end position="24"/>
    </location>
</feature>
<dbReference type="Proteomes" id="UP000595897">
    <property type="component" value="Chromosome"/>
</dbReference>
<keyword evidence="1" id="KW-0472">Membrane</keyword>
<name>A0A7R7EJM8_9FIRM</name>
<accession>A0A7R7EJM8</accession>
<keyword evidence="1" id="KW-0812">Transmembrane</keyword>